<dbReference type="SMART" id="SM00304">
    <property type="entry name" value="HAMP"/>
    <property type="match status" value="1"/>
</dbReference>
<comment type="catalytic activity">
    <reaction evidence="1">
        <text>ATP + protein L-histidine = ADP + protein N-phospho-L-histidine.</text>
        <dbReference type="EC" id="2.7.13.3"/>
    </reaction>
</comment>
<dbReference type="Gene3D" id="3.30.565.10">
    <property type="entry name" value="Histidine kinase-like ATPase, C-terminal domain"/>
    <property type="match status" value="1"/>
</dbReference>
<evidence type="ECO:0000259" key="10">
    <source>
        <dbReference type="PROSITE" id="PS50885"/>
    </source>
</evidence>
<proteinExistence type="predicted"/>
<dbReference type="AlphaFoldDB" id="A0A418UZK2"/>
<keyword evidence="8" id="KW-0812">Transmembrane</keyword>
<dbReference type="Pfam" id="PF00512">
    <property type="entry name" value="HisKA"/>
    <property type="match status" value="1"/>
</dbReference>
<dbReference type="EC" id="2.7.13.3" evidence="3"/>
<evidence type="ECO:0000256" key="4">
    <source>
        <dbReference type="ARBA" id="ARBA00022553"/>
    </source>
</evidence>
<dbReference type="SMART" id="SM00388">
    <property type="entry name" value="HisKA"/>
    <property type="match status" value="1"/>
</dbReference>
<dbReference type="SUPFAM" id="SSF47384">
    <property type="entry name" value="Homodimeric domain of signal transducing histidine kinase"/>
    <property type="match status" value="1"/>
</dbReference>
<keyword evidence="8" id="KW-0472">Membrane</keyword>
<dbReference type="Gene3D" id="6.10.340.10">
    <property type="match status" value="1"/>
</dbReference>
<accession>A0A418UZK2</accession>
<dbReference type="InterPro" id="IPR036097">
    <property type="entry name" value="HisK_dim/P_sf"/>
</dbReference>
<evidence type="ECO:0000256" key="5">
    <source>
        <dbReference type="ARBA" id="ARBA00022679"/>
    </source>
</evidence>
<evidence type="ECO:0000256" key="6">
    <source>
        <dbReference type="ARBA" id="ARBA00022777"/>
    </source>
</evidence>
<name>A0A418UZK2_9DEIO</name>
<feature type="domain" description="Histidine kinase" evidence="9">
    <location>
        <begin position="152"/>
        <end position="365"/>
    </location>
</feature>
<dbReference type="RefSeq" id="WP_119766800.1">
    <property type="nucleotide sequence ID" value="NZ_QYUJ01000030.1"/>
</dbReference>
<evidence type="ECO:0000256" key="2">
    <source>
        <dbReference type="ARBA" id="ARBA00004370"/>
    </source>
</evidence>
<dbReference type="InterPro" id="IPR005467">
    <property type="entry name" value="His_kinase_dom"/>
</dbReference>
<keyword evidence="4" id="KW-0597">Phosphoprotein</keyword>
<dbReference type="SUPFAM" id="SSF55874">
    <property type="entry name" value="ATPase domain of HSP90 chaperone/DNA topoisomerase II/histidine kinase"/>
    <property type="match status" value="1"/>
</dbReference>
<dbReference type="PROSITE" id="PS50109">
    <property type="entry name" value="HIS_KIN"/>
    <property type="match status" value="1"/>
</dbReference>
<keyword evidence="5" id="KW-0808">Transferase</keyword>
<dbReference type="PANTHER" id="PTHR43711">
    <property type="entry name" value="TWO-COMPONENT HISTIDINE KINASE"/>
    <property type="match status" value="1"/>
</dbReference>
<dbReference type="EMBL" id="QYUJ01000030">
    <property type="protein sequence ID" value="RJF68933.1"/>
    <property type="molecule type" value="Genomic_DNA"/>
</dbReference>
<keyword evidence="6" id="KW-0418">Kinase</keyword>
<evidence type="ECO:0000256" key="1">
    <source>
        <dbReference type="ARBA" id="ARBA00000085"/>
    </source>
</evidence>
<comment type="caution">
    <text evidence="11">The sequence shown here is derived from an EMBL/GenBank/DDBJ whole genome shotgun (WGS) entry which is preliminary data.</text>
</comment>
<dbReference type="InterPro" id="IPR004358">
    <property type="entry name" value="Sig_transdc_His_kin-like_C"/>
</dbReference>
<keyword evidence="12" id="KW-1185">Reference proteome</keyword>
<comment type="subcellular location">
    <subcellularLocation>
        <location evidence="2">Membrane</location>
    </subcellularLocation>
</comment>
<reference evidence="11 12" key="1">
    <citation type="submission" date="2018-09" db="EMBL/GenBank/DDBJ databases">
        <authorList>
            <person name="Zhu H."/>
        </authorList>
    </citation>
    <scope>NUCLEOTIDE SEQUENCE [LARGE SCALE GENOMIC DNA]</scope>
    <source>
        <strain evidence="11 12">K2S05-167</strain>
    </source>
</reference>
<dbReference type="PANTHER" id="PTHR43711:SF1">
    <property type="entry name" value="HISTIDINE KINASE 1"/>
    <property type="match status" value="1"/>
</dbReference>
<evidence type="ECO:0000259" key="9">
    <source>
        <dbReference type="PROSITE" id="PS50109"/>
    </source>
</evidence>
<dbReference type="CDD" id="cd00082">
    <property type="entry name" value="HisKA"/>
    <property type="match status" value="1"/>
</dbReference>
<dbReference type="Proteomes" id="UP000286287">
    <property type="component" value="Unassembled WGS sequence"/>
</dbReference>
<evidence type="ECO:0000256" key="7">
    <source>
        <dbReference type="ARBA" id="ARBA00023012"/>
    </source>
</evidence>
<dbReference type="GO" id="GO:0016020">
    <property type="term" value="C:membrane"/>
    <property type="evidence" value="ECO:0007669"/>
    <property type="project" value="UniProtKB-SubCell"/>
</dbReference>
<keyword evidence="8" id="KW-1133">Transmembrane helix</keyword>
<dbReference type="InterPro" id="IPR036890">
    <property type="entry name" value="HATPase_C_sf"/>
</dbReference>
<evidence type="ECO:0000256" key="8">
    <source>
        <dbReference type="SAM" id="Phobius"/>
    </source>
</evidence>
<dbReference type="PROSITE" id="PS50885">
    <property type="entry name" value="HAMP"/>
    <property type="match status" value="1"/>
</dbReference>
<dbReference type="GO" id="GO:0000155">
    <property type="term" value="F:phosphorelay sensor kinase activity"/>
    <property type="evidence" value="ECO:0007669"/>
    <property type="project" value="InterPro"/>
</dbReference>
<gene>
    <name evidence="11" type="ORF">D3875_21565</name>
</gene>
<feature type="domain" description="HAMP" evidence="10">
    <location>
        <begin position="92"/>
        <end position="144"/>
    </location>
</feature>
<protein>
    <recommendedName>
        <fullName evidence="3">histidine kinase</fullName>
        <ecNumber evidence="3">2.7.13.3</ecNumber>
    </recommendedName>
</protein>
<dbReference type="SMART" id="SM00387">
    <property type="entry name" value="HATPase_c"/>
    <property type="match status" value="1"/>
</dbReference>
<dbReference type="InterPro" id="IPR003594">
    <property type="entry name" value="HATPase_dom"/>
</dbReference>
<dbReference type="OrthoDB" id="59230at2"/>
<feature type="transmembrane region" description="Helical" evidence="8">
    <location>
        <begin position="12"/>
        <end position="34"/>
    </location>
</feature>
<evidence type="ECO:0000256" key="3">
    <source>
        <dbReference type="ARBA" id="ARBA00012438"/>
    </source>
</evidence>
<dbReference type="InterPro" id="IPR003660">
    <property type="entry name" value="HAMP_dom"/>
</dbReference>
<dbReference type="CDD" id="cd06225">
    <property type="entry name" value="HAMP"/>
    <property type="match status" value="1"/>
</dbReference>
<keyword evidence="7" id="KW-0902">Two-component regulatory system</keyword>
<dbReference type="FunFam" id="3.30.565.10:FF:000006">
    <property type="entry name" value="Sensor histidine kinase WalK"/>
    <property type="match status" value="1"/>
</dbReference>
<dbReference type="PRINTS" id="PR00344">
    <property type="entry name" value="BCTRLSENSOR"/>
</dbReference>
<organism evidence="11 12">
    <name type="scientific">Deinococcus cavernae</name>
    <dbReference type="NCBI Taxonomy" id="2320857"/>
    <lineage>
        <taxon>Bacteria</taxon>
        <taxon>Thermotogati</taxon>
        <taxon>Deinococcota</taxon>
        <taxon>Deinococci</taxon>
        <taxon>Deinococcales</taxon>
        <taxon>Deinococcaceae</taxon>
        <taxon>Deinococcus</taxon>
    </lineage>
</organism>
<dbReference type="Pfam" id="PF00672">
    <property type="entry name" value="HAMP"/>
    <property type="match status" value="1"/>
</dbReference>
<dbReference type="InterPro" id="IPR003661">
    <property type="entry name" value="HisK_dim/P_dom"/>
</dbReference>
<evidence type="ECO:0000313" key="12">
    <source>
        <dbReference type="Proteomes" id="UP000286287"/>
    </source>
</evidence>
<dbReference type="Pfam" id="PF02518">
    <property type="entry name" value="HATPase_c"/>
    <property type="match status" value="1"/>
</dbReference>
<dbReference type="CDD" id="cd16922">
    <property type="entry name" value="HATPase_EvgS-ArcB-TorS-like"/>
    <property type="match status" value="1"/>
</dbReference>
<dbReference type="SUPFAM" id="SSF158472">
    <property type="entry name" value="HAMP domain-like"/>
    <property type="match status" value="1"/>
</dbReference>
<dbReference type="Gene3D" id="1.10.287.130">
    <property type="match status" value="1"/>
</dbReference>
<evidence type="ECO:0000313" key="11">
    <source>
        <dbReference type="EMBL" id="RJF68933.1"/>
    </source>
</evidence>
<dbReference type="InterPro" id="IPR050736">
    <property type="entry name" value="Sensor_HK_Regulatory"/>
</dbReference>
<sequence length="377" mass="40882">MRFFPRLVLSNLLVIVLAVGSMFIAAELLAPSFYRDHVERMAAMMTGMVGSTHHELRTDLVAGLRSTLNRALLASLPLAGGVALVTAWWMSRGLGRSVHLLDEGSRSLAQGNYSRRLPVTGRDELSDLAHNLNVMAGTLEKVEQGRVELIGNVAHELRAPLAALRGYADAMQDGVMTPEHAAQAISREVAAMDRLIRDLSLVSRVEAGRVELHLKPLDPAVLLSAVKERFSLSFEEKGVALQVTGNDLPLIRADEERTLQVLTNLLSNALRHTPVGGQVSIHAEVRQPYLKVTVEDSGTGIPVEQLPRIFERFYRADPARSRTEGGSGVGLTIARGLVEAMHGEMQVSSEEGDGSSFSFTIPLLVTPALHENKAGSI</sequence>